<evidence type="ECO:0000256" key="6">
    <source>
        <dbReference type="PROSITE-ProRule" id="PRU01052"/>
    </source>
</evidence>
<dbReference type="SUPFAM" id="SSF52540">
    <property type="entry name" value="P-loop containing nucleoside triphosphate hydrolases"/>
    <property type="match status" value="1"/>
</dbReference>
<dbReference type="PROSITE" id="PS51715">
    <property type="entry name" value="G_GB1_RHD3"/>
    <property type="match status" value="1"/>
</dbReference>
<dbReference type="AlphaFoldDB" id="A0A1Y1WV62"/>
<proteinExistence type="inferred from homology"/>
<evidence type="ECO:0000256" key="4">
    <source>
        <dbReference type="ARBA" id="ARBA00023134"/>
    </source>
</evidence>
<evidence type="ECO:0000256" key="7">
    <source>
        <dbReference type="SAM" id="SignalP"/>
    </source>
</evidence>
<feature type="chain" id="PRO_5012033551" evidence="7">
    <location>
        <begin position="22"/>
        <end position="757"/>
    </location>
</feature>
<evidence type="ECO:0000313" key="10">
    <source>
        <dbReference type="Proteomes" id="UP000193944"/>
    </source>
</evidence>
<reference evidence="9 10" key="2">
    <citation type="submission" date="2016-08" db="EMBL/GenBank/DDBJ databases">
        <title>Pervasive Adenine N6-methylation of Active Genes in Fungi.</title>
        <authorList>
            <consortium name="DOE Joint Genome Institute"/>
            <person name="Mondo S.J."/>
            <person name="Dannebaum R.O."/>
            <person name="Kuo R.C."/>
            <person name="Labutti K."/>
            <person name="Haridas S."/>
            <person name="Kuo A."/>
            <person name="Salamov A."/>
            <person name="Ahrendt S.R."/>
            <person name="Lipzen A."/>
            <person name="Sullivan W."/>
            <person name="Andreopoulos W.B."/>
            <person name="Clum A."/>
            <person name="Lindquist E."/>
            <person name="Daum C."/>
            <person name="Ramamoorthy G.K."/>
            <person name="Gryganskyi A."/>
            <person name="Culley D."/>
            <person name="Magnuson J.K."/>
            <person name="James T.Y."/>
            <person name="O'Malley M.A."/>
            <person name="Stajich J.E."/>
            <person name="Spatafora J.W."/>
            <person name="Visel A."/>
            <person name="Grigoriev I.V."/>
        </authorList>
    </citation>
    <scope>NUCLEOTIDE SEQUENCE [LARGE SCALE GENOMIC DNA]</scope>
    <source>
        <strain evidence="9 10">S4</strain>
    </source>
</reference>
<dbReference type="InterPro" id="IPR030386">
    <property type="entry name" value="G_GB1_RHD3_dom"/>
</dbReference>
<dbReference type="OrthoDB" id="10592715at2759"/>
<dbReference type="GO" id="GO:0005783">
    <property type="term" value="C:endoplasmic reticulum"/>
    <property type="evidence" value="ECO:0007669"/>
    <property type="project" value="TreeGrafter"/>
</dbReference>
<evidence type="ECO:0000313" key="9">
    <source>
        <dbReference type="EMBL" id="ORX77393.1"/>
    </source>
</evidence>
<dbReference type="PANTHER" id="PTHR45923">
    <property type="entry name" value="PROTEIN SEY1"/>
    <property type="match status" value="1"/>
</dbReference>
<name>A0A1Y1WV62_9FUNG</name>
<evidence type="ECO:0000256" key="2">
    <source>
        <dbReference type="ARBA" id="ARBA00022801"/>
    </source>
</evidence>
<dbReference type="EMBL" id="MCFG01000250">
    <property type="protein sequence ID" value="ORX77393.1"/>
    <property type="molecule type" value="Genomic_DNA"/>
</dbReference>
<dbReference type="GO" id="GO:0016320">
    <property type="term" value="P:endoplasmic reticulum membrane fusion"/>
    <property type="evidence" value="ECO:0007669"/>
    <property type="project" value="TreeGrafter"/>
</dbReference>
<dbReference type="Proteomes" id="UP000193944">
    <property type="component" value="Unassembled WGS sequence"/>
</dbReference>
<dbReference type="Pfam" id="PF05879">
    <property type="entry name" value="RHD3_GTPase"/>
    <property type="match status" value="1"/>
</dbReference>
<dbReference type="STRING" id="1754192.A0A1Y1WV62"/>
<evidence type="ECO:0000256" key="1">
    <source>
        <dbReference type="ARBA" id="ARBA00022741"/>
    </source>
</evidence>
<reference evidence="9 10" key="1">
    <citation type="submission" date="2016-08" db="EMBL/GenBank/DDBJ databases">
        <title>A Parts List for Fungal Cellulosomes Revealed by Comparative Genomics.</title>
        <authorList>
            <consortium name="DOE Joint Genome Institute"/>
            <person name="Haitjema C.H."/>
            <person name="Gilmore S.P."/>
            <person name="Henske J.K."/>
            <person name="Solomon K.V."/>
            <person name="De Groot R."/>
            <person name="Kuo A."/>
            <person name="Mondo S.J."/>
            <person name="Salamov A.A."/>
            <person name="Labutti K."/>
            <person name="Zhao Z."/>
            <person name="Chiniquy J."/>
            <person name="Barry K."/>
            <person name="Brewer H.M."/>
            <person name="Purvine S.O."/>
            <person name="Wright A.T."/>
            <person name="Boxma B."/>
            <person name="Van Alen T."/>
            <person name="Hackstein J.H."/>
            <person name="Baker S.E."/>
            <person name="Grigoriev I.V."/>
            <person name="O'Malley M.A."/>
        </authorList>
    </citation>
    <scope>NUCLEOTIDE SEQUENCE [LARGE SCALE GENOMIC DNA]</scope>
    <source>
        <strain evidence="9 10">S4</strain>
    </source>
</reference>
<dbReference type="GO" id="GO:0003924">
    <property type="term" value="F:GTPase activity"/>
    <property type="evidence" value="ECO:0007669"/>
    <property type="project" value="TreeGrafter"/>
</dbReference>
<dbReference type="InterPro" id="IPR008803">
    <property type="entry name" value="RHD3/Sey1"/>
</dbReference>
<organism evidence="9 10">
    <name type="scientific">Anaeromyces robustus</name>
    <dbReference type="NCBI Taxonomy" id="1754192"/>
    <lineage>
        <taxon>Eukaryota</taxon>
        <taxon>Fungi</taxon>
        <taxon>Fungi incertae sedis</taxon>
        <taxon>Chytridiomycota</taxon>
        <taxon>Chytridiomycota incertae sedis</taxon>
        <taxon>Neocallimastigomycetes</taxon>
        <taxon>Neocallimastigales</taxon>
        <taxon>Neocallimastigaceae</taxon>
        <taxon>Anaeromyces</taxon>
    </lineage>
</organism>
<comment type="caution">
    <text evidence="9">The sequence shown here is derived from an EMBL/GenBank/DDBJ whole genome shotgun (WGS) entry which is preliminary data.</text>
</comment>
<dbReference type="Gene3D" id="3.40.50.300">
    <property type="entry name" value="P-loop containing nucleotide triphosphate hydrolases"/>
    <property type="match status" value="1"/>
</dbReference>
<keyword evidence="2" id="KW-0378">Hydrolase</keyword>
<keyword evidence="3" id="KW-0256">Endoplasmic reticulum</keyword>
<protein>
    <submittedName>
        <fullName evidence="9">RHD3-domain-containing protein</fullName>
    </submittedName>
</protein>
<keyword evidence="5" id="KW-0472">Membrane</keyword>
<evidence type="ECO:0000259" key="8">
    <source>
        <dbReference type="PROSITE" id="PS51715"/>
    </source>
</evidence>
<keyword evidence="4" id="KW-0342">GTP-binding</keyword>
<dbReference type="GO" id="GO:0005525">
    <property type="term" value="F:GTP binding"/>
    <property type="evidence" value="ECO:0007669"/>
    <property type="project" value="UniProtKB-KW"/>
</dbReference>
<gene>
    <name evidence="9" type="ORF">BCR32DRAFT_295645</name>
</gene>
<evidence type="ECO:0000256" key="3">
    <source>
        <dbReference type="ARBA" id="ARBA00022824"/>
    </source>
</evidence>
<dbReference type="InterPro" id="IPR027417">
    <property type="entry name" value="P-loop_NTPase"/>
</dbReference>
<feature type="domain" description="GB1/RHD3-type G" evidence="8">
    <location>
        <begin position="59"/>
        <end position="300"/>
    </location>
</feature>
<sequence length="757" mass="89316">MITMMKLLLLTLLIILTNVITETIPTSKSGYPIIDENGEFNTGLSKYMKECKFNFGEKDSRIHVISIIGSQSTGKSTLLNLLFNTNFKIMGDEIKRTTQGILISPVENSNILILDNEGVDGYENYQDRYGNKQKLERKLALFSIYTSDIVMINIMENDINRSNGANIPLFENIFDVFSKNNAKQKTIQVNNKKLLLFIIRDFSNRTSLDQIKKIITKQFKDTWNKTKPIGFNHEFEDYFNLECESLTQKPGKKPEESEKFYKENLATWQSKQNLFDREIEELKERFFNHEKSNYIFKNETEKFMINYTEFSEYAEFIWDNIKSNSDLDIPTSNQLLITFKFKRSIENAYNEFKSIIKIYEDKVSNDEYIDKKKQEFDNLKDKYIEMLNNYEEKAVNYNKFNIFDYKKLKNEAINKIETYLNDFYSLIMSKSKENDNNITKEFENEIANKQYYKKIEEGKIIKKQELDDLKKKYIEKYDNEIGLYKEFNTEYKDMKQIFENKINLIYKSQLDVFKSKSENEYNLLSLVIQNKLKEIFKNKDSRVNFWDELIEDLKRITDKSINIYEKLSMEYDYEINFKEDLKEIKNDSFNKFIKLLKKEILNQENDIENLLLQHFENHYCKFYKVHQLMKTKENIMNESIEEAQNIIQLLSETKFSEDKFKTINEDIKIVNEYKILEDDKVRRILDEYKYKINNIYDKFSQKVKKSLFIGAAGILGIASVAGTAGTAALPGLATAACKVVCETGLSDSICTACQSNI</sequence>
<keyword evidence="7" id="KW-0732">Signal</keyword>
<feature type="signal peptide" evidence="7">
    <location>
        <begin position="1"/>
        <end position="21"/>
    </location>
</feature>
<evidence type="ECO:0000256" key="5">
    <source>
        <dbReference type="ARBA" id="ARBA00023136"/>
    </source>
</evidence>
<dbReference type="PANTHER" id="PTHR45923:SF2">
    <property type="entry name" value="PROTEIN SEY1"/>
    <property type="match status" value="1"/>
</dbReference>
<accession>A0A1Y1WV62</accession>
<keyword evidence="10" id="KW-1185">Reference proteome</keyword>
<comment type="similarity">
    <text evidence="6">Belongs to the TRAFAC class dynamin-like GTPase superfamily. GB1/RHD3 GTPase family.</text>
</comment>
<keyword evidence="1" id="KW-0547">Nucleotide-binding</keyword>